<dbReference type="EMBL" id="JAEKNR010000003">
    <property type="protein sequence ID" value="MBJ7596484.1"/>
    <property type="molecule type" value="Genomic_DNA"/>
</dbReference>
<feature type="region of interest" description="Disordered" evidence="1">
    <location>
        <begin position="1"/>
        <end position="20"/>
    </location>
</feature>
<dbReference type="InterPro" id="IPR036661">
    <property type="entry name" value="Luciferase-like_sf"/>
</dbReference>
<comment type="caution">
    <text evidence="3">The sequence shown here is derived from an EMBL/GenBank/DDBJ whole genome shotgun (WGS) entry which is preliminary data.</text>
</comment>
<sequence>MAPDASTPESPGREVPSSQRAGIGVALPGGVAPQRAAHLAAQAEAAGCEAVWVLDVRRDPYLLSADAIGATGRVAVGTNVAVAFARSPTVTATAAWDLAGWSDDRFVLGLGSQVGPTLEARFGVVADHPAPRMRDYVRAVRACFEAFRRGYGGYQGEFYSIRRPALQPGPEHREQDPPIYVAAVNPLMARVAGEVADGLAAHPFSTEPHLSRVVLPALAAGAANAGRPRPPLLLQLVVAPSRQAAAAQMLAYTVPAYRRVLDESGLGEVADSVMAAAREGRRSQARELIERHLLDHLGVIVDDDDSSLRRGLERWRPYADRISLSVPWFGMNDSEQAEAFERLLEGVTALHETGPGRRDRPLHPKGVR</sequence>
<name>A0A934JYJ0_9BACT</name>
<keyword evidence="4" id="KW-1185">Reference proteome</keyword>
<evidence type="ECO:0000259" key="2">
    <source>
        <dbReference type="Pfam" id="PF00296"/>
    </source>
</evidence>
<evidence type="ECO:0000313" key="4">
    <source>
        <dbReference type="Proteomes" id="UP000612893"/>
    </source>
</evidence>
<dbReference type="InterPro" id="IPR050564">
    <property type="entry name" value="F420-G6PD/mer"/>
</dbReference>
<dbReference type="SUPFAM" id="SSF51679">
    <property type="entry name" value="Bacterial luciferase-like"/>
    <property type="match status" value="1"/>
</dbReference>
<dbReference type="AlphaFoldDB" id="A0A934JYJ0"/>
<dbReference type="PANTHER" id="PTHR43244:SF2">
    <property type="entry name" value="CONSERVED HYPOTHETICAL ALANINE AND PROLINE-RICH PROTEIN"/>
    <property type="match status" value="1"/>
</dbReference>
<proteinExistence type="predicted"/>
<dbReference type="Proteomes" id="UP000612893">
    <property type="component" value="Unassembled WGS sequence"/>
</dbReference>
<gene>
    <name evidence="3" type="ORF">JF922_00120</name>
</gene>
<dbReference type="InterPro" id="IPR011251">
    <property type="entry name" value="Luciferase-like_dom"/>
</dbReference>
<dbReference type="RefSeq" id="WP_338198317.1">
    <property type="nucleotide sequence ID" value="NZ_JAEKNR010000003.1"/>
</dbReference>
<evidence type="ECO:0000256" key="1">
    <source>
        <dbReference type="SAM" id="MobiDB-lite"/>
    </source>
</evidence>
<dbReference type="CDD" id="cd01097">
    <property type="entry name" value="Tetrahydromethanopterin_reductase"/>
    <property type="match status" value="1"/>
</dbReference>
<accession>A0A934JYJ0</accession>
<organism evidence="3 4">
    <name type="scientific">Candidatus Nephthysia bennettiae</name>
    <dbReference type="NCBI Taxonomy" id="3127016"/>
    <lineage>
        <taxon>Bacteria</taxon>
        <taxon>Bacillati</taxon>
        <taxon>Candidatus Dormiibacterota</taxon>
        <taxon>Candidatus Dormibacteria</taxon>
        <taxon>Candidatus Dormibacterales</taxon>
        <taxon>Candidatus Dormibacteraceae</taxon>
        <taxon>Candidatus Nephthysia</taxon>
    </lineage>
</organism>
<dbReference type="PANTHER" id="PTHR43244">
    <property type="match status" value="1"/>
</dbReference>
<evidence type="ECO:0000313" key="3">
    <source>
        <dbReference type="EMBL" id="MBJ7596484.1"/>
    </source>
</evidence>
<protein>
    <submittedName>
        <fullName evidence="3">LLM class flavin-dependent oxidoreductase</fullName>
    </submittedName>
</protein>
<reference evidence="3" key="1">
    <citation type="submission" date="2020-10" db="EMBL/GenBank/DDBJ databases">
        <title>Ca. Dormibacterota MAGs.</title>
        <authorList>
            <person name="Montgomery K."/>
        </authorList>
    </citation>
    <scope>NUCLEOTIDE SEQUENCE [LARGE SCALE GENOMIC DNA]</scope>
    <source>
        <strain evidence="3">SC8812_S17_10</strain>
    </source>
</reference>
<dbReference type="Pfam" id="PF00296">
    <property type="entry name" value="Bac_luciferase"/>
    <property type="match status" value="1"/>
</dbReference>
<dbReference type="Gene3D" id="3.20.20.30">
    <property type="entry name" value="Luciferase-like domain"/>
    <property type="match status" value="1"/>
</dbReference>
<feature type="domain" description="Luciferase-like" evidence="2">
    <location>
        <begin position="29"/>
        <end position="300"/>
    </location>
</feature>